<dbReference type="PANTHER" id="PTHR21666">
    <property type="entry name" value="PEPTIDASE-RELATED"/>
    <property type="match status" value="1"/>
</dbReference>
<organism evidence="4 5">
    <name type="scientific">Parvularcula maris</name>
    <dbReference type="NCBI Taxonomy" id="2965077"/>
    <lineage>
        <taxon>Bacteria</taxon>
        <taxon>Pseudomonadati</taxon>
        <taxon>Pseudomonadota</taxon>
        <taxon>Alphaproteobacteria</taxon>
        <taxon>Parvularculales</taxon>
        <taxon>Parvularculaceae</taxon>
        <taxon>Parvularcula</taxon>
    </lineage>
</organism>
<dbReference type="GO" id="GO:0004222">
    <property type="term" value="F:metalloendopeptidase activity"/>
    <property type="evidence" value="ECO:0007669"/>
    <property type="project" value="TreeGrafter"/>
</dbReference>
<evidence type="ECO:0000313" key="4">
    <source>
        <dbReference type="EMBL" id="MCQ8184816.1"/>
    </source>
</evidence>
<dbReference type="AlphaFoldDB" id="A0A9X2RIC7"/>
<sequence>MYRWLLTAAPCLFAVACAQTPPPPSLSPTKEQAPAVTELPPVEDDLVDEAPAEVVTERVSLTRGRLVQAGLSFWVTEPGTRVTLDGDPVAVDSDGHFALGFGRDYEGRADIVLTYPDGTVEERKPLIGEREFPVSRIDNLDPAKVNPYTEEQLSKIRADQELKRAARADRAATSYWRAGWDWPVRGRISGKMGAQRILNGDPKRPHSGTDIAAPVGTSPMDFQGTDIRAPSTGKITLAESDMYFEGGLIFIDHGQGIESAMLHLSRVDVKPGQIVTKGEVIGAVGMTGRATGPHLHWTVNYNGTPVDPELLVPPMLGLQR</sequence>
<name>A0A9X2RIC7_9PROT</name>
<keyword evidence="2" id="KW-0732">Signal</keyword>
<dbReference type="InterPro" id="IPR011055">
    <property type="entry name" value="Dup_hybrid_motif"/>
</dbReference>
<reference evidence="4" key="1">
    <citation type="submission" date="2022-07" db="EMBL/GenBank/DDBJ databases">
        <title>Parvularcula maris sp. nov., an algicidal bacterium isolated from seawater.</title>
        <authorList>
            <person name="Li F."/>
        </authorList>
    </citation>
    <scope>NUCLEOTIDE SEQUENCE</scope>
    <source>
        <strain evidence="4">BGMRC 0090</strain>
    </source>
</reference>
<dbReference type="RefSeq" id="WP_256618664.1">
    <property type="nucleotide sequence ID" value="NZ_JANIBC010000002.1"/>
</dbReference>
<evidence type="ECO:0000259" key="3">
    <source>
        <dbReference type="Pfam" id="PF01551"/>
    </source>
</evidence>
<evidence type="ECO:0000313" key="5">
    <source>
        <dbReference type="Proteomes" id="UP001142610"/>
    </source>
</evidence>
<dbReference type="SUPFAM" id="SSF51261">
    <property type="entry name" value="Duplicated hybrid motif"/>
    <property type="match status" value="1"/>
</dbReference>
<dbReference type="CDD" id="cd12797">
    <property type="entry name" value="M23_peptidase"/>
    <property type="match status" value="1"/>
</dbReference>
<feature type="signal peptide" evidence="2">
    <location>
        <begin position="1"/>
        <end position="18"/>
    </location>
</feature>
<accession>A0A9X2RIC7</accession>
<dbReference type="PROSITE" id="PS51257">
    <property type="entry name" value="PROKAR_LIPOPROTEIN"/>
    <property type="match status" value="1"/>
</dbReference>
<keyword evidence="5" id="KW-1185">Reference proteome</keyword>
<feature type="region of interest" description="Disordered" evidence="1">
    <location>
        <begin position="197"/>
        <end position="226"/>
    </location>
</feature>
<evidence type="ECO:0000256" key="2">
    <source>
        <dbReference type="SAM" id="SignalP"/>
    </source>
</evidence>
<protein>
    <submittedName>
        <fullName evidence="4">M23 family metallopeptidase</fullName>
    </submittedName>
</protein>
<dbReference type="PANTHER" id="PTHR21666:SF285">
    <property type="entry name" value="M23 FAMILY METALLOPEPTIDASE"/>
    <property type="match status" value="1"/>
</dbReference>
<dbReference type="InterPro" id="IPR016047">
    <property type="entry name" value="M23ase_b-sheet_dom"/>
</dbReference>
<dbReference type="Gene3D" id="2.70.70.10">
    <property type="entry name" value="Glucose Permease (Domain IIA)"/>
    <property type="match status" value="1"/>
</dbReference>
<gene>
    <name evidence="4" type="ORF">NOG11_05380</name>
</gene>
<dbReference type="Pfam" id="PF01551">
    <property type="entry name" value="Peptidase_M23"/>
    <property type="match status" value="1"/>
</dbReference>
<dbReference type="InterPro" id="IPR050570">
    <property type="entry name" value="Cell_wall_metabolism_enzyme"/>
</dbReference>
<proteinExistence type="predicted"/>
<feature type="domain" description="M23ase beta-sheet core" evidence="3">
    <location>
        <begin position="205"/>
        <end position="308"/>
    </location>
</feature>
<feature type="chain" id="PRO_5040754837" evidence="2">
    <location>
        <begin position="19"/>
        <end position="320"/>
    </location>
</feature>
<dbReference type="EMBL" id="JANIBC010000002">
    <property type="protein sequence ID" value="MCQ8184816.1"/>
    <property type="molecule type" value="Genomic_DNA"/>
</dbReference>
<dbReference type="Proteomes" id="UP001142610">
    <property type="component" value="Unassembled WGS sequence"/>
</dbReference>
<comment type="caution">
    <text evidence="4">The sequence shown here is derived from an EMBL/GenBank/DDBJ whole genome shotgun (WGS) entry which is preliminary data.</text>
</comment>
<evidence type="ECO:0000256" key="1">
    <source>
        <dbReference type="SAM" id="MobiDB-lite"/>
    </source>
</evidence>